<gene>
    <name evidence="1" type="ORF">LCGC14_2791060</name>
</gene>
<accession>A0A0F9AZ50</accession>
<reference evidence="1" key="1">
    <citation type="journal article" date="2015" name="Nature">
        <title>Complex archaea that bridge the gap between prokaryotes and eukaryotes.</title>
        <authorList>
            <person name="Spang A."/>
            <person name="Saw J.H."/>
            <person name="Jorgensen S.L."/>
            <person name="Zaremba-Niedzwiedzka K."/>
            <person name="Martijn J."/>
            <person name="Lind A.E."/>
            <person name="van Eijk R."/>
            <person name="Schleper C."/>
            <person name="Guy L."/>
            <person name="Ettema T.J."/>
        </authorList>
    </citation>
    <scope>NUCLEOTIDE SEQUENCE</scope>
</reference>
<dbReference type="Gene3D" id="3.30.420.40">
    <property type="match status" value="2"/>
</dbReference>
<evidence type="ECO:0008006" key="2">
    <source>
        <dbReference type="Google" id="ProtNLM"/>
    </source>
</evidence>
<comment type="caution">
    <text evidence="1">The sequence shown here is derived from an EMBL/GenBank/DDBJ whole genome shotgun (WGS) entry which is preliminary data.</text>
</comment>
<evidence type="ECO:0000313" key="1">
    <source>
        <dbReference type="EMBL" id="KKK83669.1"/>
    </source>
</evidence>
<dbReference type="SUPFAM" id="SSF53067">
    <property type="entry name" value="Actin-like ATPase domain"/>
    <property type="match status" value="1"/>
</dbReference>
<dbReference type="AlphaFoldDB" id="A0A0F9AZ50"/>
<dbReference type="InterPro" id="IPR005883">
    <property type="entry name" value="PilM"/>
</dbReference>
<dbReference type="EMBL" id="LAZR01052114">
    <property type="protein sequence ID" value="KKK83669.1"/>
    <property type="molecule type" value="Genomic_DNA"/>
</dbReference>
<dbReference type="Pfam" id="PF11104">
    <property type="entry name" value="PilM_2"/>
    <property type="match status" value="1"/>
</dbReference>
<sequence>MLALNVEPCAIVQCFAGQFRRGEDSQRVTLFLDMGHACTQVVISHGAKLVFARNLMVGVHQLEEAAAAALDVAPAQVAAIRRQVEVDDQSAGDSAGVYDAMAESLRDVGEEILKYLRYYDSVFPARPVERVIFLGGPAQDRKLCQRMAQQLGLPAQLGDPLAQVKSSASKELDCREPQPAWAVAIGLSLGAERARAA</sequence>
<protein>
    <recommendedName>
        <fullName evidence="2">SHS2 domain-containing protein</fullName>
    </recommendedName>
</protein>
<proteinExistence type="predicted"/>
<organism evidence="1">
    <name type="scientific">marine sediment metagenome</name>
    <dbReference type="NCBI Taxonomy" id="412755"/>
    <lineage>
        <taxon>unclassified sequences</taxon>
        <taxon>metagenomes</taxon>
        <taxon>ecological metagenomes</taxon>
    </lineage>
</organism>
<name>A0A0F9AZ50_9ZZZZ</name>
<dbReference type="InterPro" id="IPR043129">
    <property type="entry name" value="ATPase_NBD"/>
</dbReference>